<name>A0A3D9S415_9FLAO</name>
<protein>
    <submittedName>
        <fullName evidence="3">Putative secreted protein (Por secretion system target)</fullName>
    </submittedName>
</protein>
<comment type="caution">
    <text evidence="3">The sequence shown here is derived from an EMBL/GenBank/DDBJ whole genome shotgun (WGS) entry which is preliminary data.</text>
</comment>
<dbReference type="EMBL" id="QTTQ01000009">
    <property type="protein sequence ID" value="REE83575.1"/>
    <property type="molecule type" value="Genomic_DNA"/>
</dbReference>
<gene>
    <name evidence="3" type="ORF">BX611_0867</name>
</gene>
<sequence>MKNFYFLIITVFLTTLSFGQSVSISEINYNSDASPGVELMGEGVTDLYGWSLVFYQGTNEKVYLTIPLAQTLNNNIIWIDVPGISDGFPKGAAVALIDNNGTVVEFLSYNGSFVAKNGPVAEANYTSPSEDIAGNNVIKTPEESLQKLVNPIRWIKQPATPGFPNSNKSLGVVKNQIDGFNVYPNPVNNGNISISTKNSLEKYVVIYSILGSVVYEKTVQSNEIINVKNLNTGLYFIQVEEDKKISVKKILIN</sequence>
<evidence type="ECO:0000259" key="2">
    <source>
        <dbReference type="Pfam" id="PF18962"/>
    </source>
</evidence>
<proteinExistence type="predicted"/>
<dbReference type="RefSeq" id="WP_115878381.1">
    <property type="nucleotide sequence ID" value="NZ_QTTQ01000009.1"/>
</dbReference>
<feature type="domain" description="Secretion system C-terminal sorting" evidence="2">
    <location>
        <begin position="182"/>
        <end position="252"/>
    </location>
</feature>
<evidence type="ECO:0000313" key="3">
    <source>
        <dbReference type="EMBL" id="REE83575.1"/>
    </source>
</evidence>
<dbReference type="Proteomes" id="UP000256429">
    <property type="component" value="Unassembled WGS sequence"/>
</dbReference>
<evidence type="ECO:0000313" key="4">
    <source>
        <dbReference type="Proteomes" id="UP000256429"/>
    </source>
</evidence>
<evidence type="ECO:0000256" key="1">
    <source>
        <dbReference type="ARBA" id="ARBA00022729"/>
    </source>
</evidence>
<dbReference type="OrthoDB" id="1056765at2"/>
<keyword evidence="4" id="KW-1185">Reference proteome</keyword>
<keyword evidence="1" id="KW-0732">Signal</keyword>
<dbReference type="NCBIfam" id="TIGR04183">
    <property type="entry name" value="Por_Secre_tail"/>
    <property type="match status" value="1"/>
</dbReference>
<dbReference type="AlphaFoldDB" id="A0A3D9S415"/>
<organism evidence="3 4">
    <name type="scientific">Lutibacter oceani</name>
    <dbReference type="NCBI Taxonomy" id="1853311"/>
    <lineage>
        <taxon>Bacteria</taxon>
        <taxon>Pseudomonadati</taxon>
        <taxon>Bacteroidota</taxon>
        <taxon>Flavobacteriia</taxon>
        <taxon>Flavobacteriales</taxon>
        <taxon>Flavobacteriaceae</taxon>
        <taxon>Lutibacter</taxon>
    </lineage>
</organism>
<reference evidence="3 4" key="1">
    <citation type="submission" date="2018-08" db="EMBL/GenBank/DDBJ databases">
        <title>Genomic Encyclopedia of Type Strains, Phase III (KMG-III): the genomes of soil and plant-associated and newly described type strains.</title>
        <authorList>
            <person name="Whitman W."/>
        </authorList>
    </citation>
    <scope>NUCLEOTIDE SEQUENCE [LARGE SCALE GENOMIC DNA]</scope>
    <source>
        <strain evidence="3 4">325-5</strain>
    </source>
</reference>
<dbReference type="Pfam" id="PF18962">
    <property type="entry name" value="Por_Secre_tail"/>
    <property type="match status" value="1"/>
</dbReference>
<accession>A0A3D9S415</accession>
<dbReference type="InterPro" id="IPR026444">
    <property type="entry name" value="Secre_tail"/>
</dbReference>